<dbReference type="Proteomes" id="UP000465846">
    <property type="component" value="Chromosome"/>
</dbReference>
<sequence>MDVLFVDGLYLLGKVFQEDDDHAGPDRLRREIESIDADRTVLLNISEHWHKTAATEFATEAGDYEVWSDFDTLQVGDRG</sequence>
<dbReference type="RefSeq" id="WP_163487793.1">
    <property type="nucleotide sequence ID" value="NZ_CP048739.1"/>
</dbReference>
<organism evidence="1 2">
    <name type="scientific">Halogeometricum borinquense</name>
    <dbReference type="NCBI Taxonomy" id="60847"/>
    <lineage>
        <taxon>Archaea</taxon>
        <taxon>Methanobacteriati</taxon>
        <taxon>Methanobacteriota</taxon>
        <taxon>Stenosarchaea group</taxon>
        <taxon>Halobacteria</taxon>
        <taxon>Halobacteriales</taxon>
        <taxon>Haloferacaceae</taxon>
        <taxon>Halogeometricum</taxon>
    </lineage>
</organism>
<evidence type="ECO:0000313" key="2">
    <source>
        <dbReference type="Proteomes" id="UP000465846"/>
    </source>
</evidence>
<evidence type="ECO:0008006" key="3">
    <source>
        <dbReference type="Google" id="ProtNLM"/>
    </source>
</evidence>
<dbReference type="AlphaFoldDB" id="A0A6C0UKY0"/>
<dbReference type="GeneID" id="44081444"/>
<proteinExistence type="predicted"/>
<accession>A0A6C0UKY0</accession>
<dbReference type="EMBL" id="CP048739">
    <property type="protein sequence ID" value="QIB76094.1"/>
    <property type="molecule type" value="Genomic_DNA"/>
</dbReference>
<protein>
    <recommendedName>
        <fullName evidence="3">NYN domain-containing protein</fullName>
    </recommendedName>
</protein>
<name>A0A6C0UKY0_9EURY</name>
<gene>
    <name evidence="1" type="ORF">G3I44_18545</name>
</gene>
<evidence type="ECO:0000313" key="1">
    <source>
        <dbReference type="EMBL" id="QIB76094.1"/>
    </source>
</evidence>
<reference evidence="1 2" key="1">
    <citation type="submission" date="2020-02" db="EMBL/GenBank/DDBJ databases">
        <title>Whole genome sequence of Halogeometricum borinquense strain wsp4.</title>
        <authorList>
            <person name="Verma D.K."/>
            <person name="Gopal K."/>
            <person name="Prasad E.S."/>
        </authorList>
    </citation>
    <scope>NUCLEOTIDE SEQUENCE [LARGE SCALE GENOMIC DNA]</scope>
    <source>
        <strain evidence="2">wsp4</strain>
    </source>
</reference>